<organism evidence="3 4">
    <name type="scientific">Maritalea myrionectae</name>
    <dbReference type="NCBI Taxonomy" id="454601"/>
    <lineage>
        <taxon>Bacteria</taxon>
        <taxon>Pseudomonadati</taxon>
        <taxon>Pseudomonadota</taxon>
        <taxon>Alphaproteobacteria</taxon>
        <taxon>Hyphomicrobiales</taxon>
        <taxon>Devosiaceae</taxon>
        <taxon>Maritalea</taxon>
    </lineage>
</organism>
<dbReference type="EMBL" id="CP021331">
    <property type="protein sequence ID" value="AVX06017.1"/>
    <property type="molecule type" value="Genomic_DNA"/>
</dbReference>
<evidence type="ECO:0000313" key="3">
    <source>
        <dbReference type="EMBL" id="AVX06017.1"/>
    </source>
</evidence>
<dbReference type="AlphaFoldDB" id="A0A2R4MJ56"/>
<evidence type="ECO:0000256" key="1">
    <source>
        <dbReference type="SAM" id="MobiDB-lite"/>
    </source>
</evidence>
<keyword evidence="3" id="KW-0614">Plasmid</keyword>
<feature type="compositionally biased region" description="Gly residues" evidence="1">
    <location>
        <begin position="285"/>
        <end position="300"/>
    </location>
</feature>
<feature type="region of interest" description="Disordered" evidence="1">
    <location>
        <begin position="276"/>
        <end position="319"/>
    </location>
</feature>
<keyword evidence="2" id="KW-0732">Signal</keyword>
<dbReference type="Proteomes" id="UP000258927">
    <property type="component" value="Plasmid pHL2708X3"/>
</dbReference>
<dbReference type="KEGG" id="mmyr:MXMO3_03514"/>
<feature type="signal peptide" evidence="2">
    <location>
        <begin position="1"/>
        <end position="20"/>
    </location>
</feature>
<reference evidence="3 4" key="1">
    <citation type="submission" date="2017-05" db="EMBL/GenBank/DDBJ databases">
        <title>Genome Analysis of Maritalea myrionectae HL2708#5.</title>
        <authorList>
            <consortium name="Cotde Inc.-PKNU"/>
            <person name="Jang D."/>
            <person name="Oh H.-M."/>
        </authorList>
    </citation>
    <scope>NUCLEOTIDE SEQUENCE [LARGE SCALE GENOMIC DNA]</scope>
    <source>
        <strain evidence="3 4">HL2708#5</strain>
        <plasmid evidence="4">phl2708x3</plasmid>
    </source>
</reference>
<feature type="chain" id="PRO_5015316578" evidence="2">
    <location>
        <begin position="21"/>
        <end position="476"/>
    </location>
</feature>
<gene>
    <name evidence="3" type="ORF">MXMO3_03514</name>
</gene>
<proteinExistence type="predicted"/>
<name>A0A2R4MJ56_9HYPH</name>
<evidence type="ECO:0000313" key="4">
    <source>
        <dbReference type="Proteomes" id="UP000258927"/>
    </source>
</evidence>
<geneLocation type="plasmid" evidence="4">
    <name>phl2708x3</name>
</geneLocation>
<accession>A0A2R4MJ56</accession>
<sequence length="476" mass="52016">MLRLIFSTIAILLSVEFASADTCAQAVQTCSSRSTITVAGVPITSVCTSVARTEDCVRDVPENTCETFDGLVVPGSTPLGDNQCHLVSETCVRSTAGVCDKYEKVYNCWNGPGDVPSTTLLSRDFHNFDENLTDNCSALEGDANCSLDRTETSQGADTRDINELAVSRSWWQKTRVYDCTDNNFEDTCDAYEDSPVCTAFETPSCLAYAPDGSCQYQQWVYECDGDSSFEANCEAINVCIGDNCDGIEQEPSNDYPESAAWLNFLDDLAKTSACEANETSTDTGTGDGGDGGILGGGTGTDTGTTEEEECGTVDEPNLDRNPEIFGGEILNCDFHVTKNCCSDAYTDGRCNDDERTLKDRRDAGAAHYMGLGCAYRVLGICLTEHYEYCTYKSKFARVFQEQAHKQTGAQFRWLTSDPCPALTLEQLESLDVNQMDLSEVFGDMLNNVDQPVEEFIVEQLQNEMGGYLGQAQDTLE</sequence>
<protein>
    <submittedName>
        <fullName evidence="3">Uncharacterized protein</fullName>
    </submittedName>
</protein>
<keyword evidence="4" id="KW-1185">Reference proteome</keyword>
<dbReference type="Pfam" id="PF06986">
    <property type="entry name" value="F_T4SS_TraN"/>
    <property type="match status" value="2"/>
</dbReference>
<evidence type="ECO:0000256" key="2">
    <source>
        <dbReference type="SAM" id="SignalP"/>
    </source>
</evidence>
<dbReference type="InterPro" id="IPR014121">
    <property type="entry name" value="TraN_Ftype"/>
</dbReference>